<dbReference type="EMBL" id="CACVBM020000099">
    <property type="protein sequence ID" value="CAA7014204.1"/>
    <property type="molecule type" value="Genomic_DNA"/>
</dbReference>
<evidence type="ECO:0000256" key="1">
    <source>
        <dbReference type="SAM" id="MobiDB-lite"/>
    </source>
</evidence>
<feature type="region of interest" description="Disordered" evidence="1">
    <location>
        <begin position="181"/>
        <end position="209"/>
    </location>
</feature>
<sequence>MQNNRQRALVFADLEIEGRRVECPRCHVPFTPHLGNLISPFQCGSCRANLSYKTNSGRTVRCPCCNFSRPMPELRTLVCPGCGVTVIHQNGDRAVKCSLCKHITTRPIVPPQDNPVPPPEVNRVPLAQVNQVVPPSEVNRVVPPPQVNPVPPAQVNQVVPPSEVDRVVPPPQVNRVVLLPRMNRRSRTATETTASSSFNPKPESSHTTIESIADSVAESVAEIVRNAVLAIARVKREAEEDNTEAKNKKIRLD</sequence>
<name>A0A6D2HG41_9BRAS</name>
<keyword evidence="3" id="KW-1185">Reference proteome</keyword>
<dbReference type="AlphaFoldDB" id="A0A6D2HG41"/>
<evidence type="ECO:0000313" key="3">
    <source>
        <dbReference type="Proteomes" id="UP000467841"/>
    </source>
</evidence>
<feature type="region of interest" description="Disordered" evidence="1">
    <location>
        <begin position="234"/>
        <end position="253"/>
    </location>
</feature>
<comment type="caution">
    <text evidence="2">The sequence shown here is derived from an EMBL/GenBank/DDBJ whole genome shotgun (WGS) entry which is preliminary data.</text>
</comment>
<accession>A0A6D2HG41</accession>
<proteinExistence type="predicted"/>
<gene>
    <name evidence="2" type="ORF">MERR_LOCUS1438</name>
</gene>
<reference evidence="2" key="1">
    <citation type="submission" date="2020-01" db="EMBL/GenBank/DDBJ databases">
        <authorList>
            <person name="Mishra B."/>
        </authorList>
    </citation>
    <scope>NUCLEOTIDE SEQUENCE [LARGE SCALE GENOMIC DNA]</scope>
</reference>
<protein>
    <recommendedName>
        <fullName evidence="4">Zinc finger LSD1-type domain-containing protein</fullName>
    </recommendedName>
</protein>
<evidence type="ECO:0000313" key="2">
    <source>
        <dbReference type="EMBL" id="CAA7014204.1"/>
    </source>
</evidence>
<dbReference type="OrthoDB" id="1089941at2759"/>
<evidence type="ECO:0008006" key="4">
    <source>
        <dbReference type="Google" id="ProtNLM"/>
    </source>
</evidence>
<dbReference type="Proteomes" id="UP000467841">
    <property type="component" value="Unassembled WGS sequence"/>
</dbReference>
<organism evidence="2 3">
    <name type="scientific">Microthlaspi erraticum</name>
    <dbReference type="NCBI Taxonomy" id="1685480"/>
    <lineage>
        <taxon>Eukaryota</taxon>
        <taxon>Viridiplantae</taxon>
        <taxon>Streptophyta</taxon>
        <taxon>Embryophyta</taxon>
        <taxon>Tracheophyta</taxon>
        <taxon>Spermatophyta</taxon>
        <taxon>Magnoliopsida</taxon>
        <taxon>eudicotyledons</taxon>
        <taxon>Gunneridae</taxon>
        <taxon>Pentapetalae</taxon>
        <taxon>rosids</taxon>
        <taxon>malvids</taxon>
        <taxon>Brassicales</taxon>
        <taxon>Brassicaceae</taxon>
        <taxon>Coluteocarpeae</taxon>
        <taxon>Microthlaspi</taxon>
    </lineage>
</organism>